<reference evidence="1" key="1">
    <citation type="submission" date="2021-10" db="EMBL/GenBank/DDBJ databases">
        <authorList>
            <person name="Lavering E.D."/>
            <person name="James R."/>
            <person name="Fairholm J.D."/>
            <person name="Ogilvie B.H."/>
            <person name="Thurgood T.L."/>
            <person name="Robison R.A."/>
            <person name="Grose J.H."/>
        </authorList>
    </citation>
    <scope>NUCLEOTIDE SEQUENCE</scope>
</reference>
<dbReference type="EMBL" id="OK499992">
    <property type="protein sequence ID" value="UGO50878.1"/>
    <property type="molecule type" value="Genomic_DNA"/>
</dbReference>
<keyword evidence="2" id="KW-1185">Reference proteome</keyword>
<gene>
    <name evidence="1" type="ORF">NATE_25</name>
</gene>
<evidence type="ECO:0000313" key="2">
    <source>
        <dbReference type="Proteomes" id="UP000827544"/>
    </source>
</evidence>
<name>A0AAE8YU68_9CAUD</name>
<accession>A0AAE8YU68</accession>
<proteinExistence type="predicted"/>
<dbReference type="Proteomes" id="UP000827544">
    <property type="component" value="Segment"/>
</dbReference>
<sequence>MECCQMTKQTQTVRLIEFHKRHIDVQLKSGTVLRDVAVTSTEVFDANREKLPSPQIKGIDRFNNEVTIETDNMEAFAFLDTDEQARLQSVTFLVDTYSTIPNLEAISPELKKAYDESLAMKEDLEAKGVKLYVPVREDV</sequence>
<organism evidence="1 2">
    <name type="scientific">Bacillus phage vB_BanS_Nate</name>
    <dbReference type="NCBI Taxonomy" id="2894788"/>
    <lineage>
        <taxon>Viruses</taxon>
        <taxon>Duplodnaviria</taxon>
        <taxon>Heunggongvirae</taxon>
        <taxon>Uroviricota</taxon>
        <taxon>Caudoviricetes</taxon>
        <taxon>Joanripponvirinae</taxon>
        <taxon>Natevirus</taxon>
        <taxon>Natevirus nate</taxon>
    </lineage>
</organism>
<evidence type="ECO:0000313" key="1">
    <source>
        <dbReference type="EMBL" id="UGO50878.1"/>
    </source>
</evidence>
<protein>
    <submittedName>
        <fullName evidence="1">Uncharacterized protein</fullName>
    </submittedName>
</protein>